<name>A0ABN9T2U1_9DINO</name>
<evidence type="ECO:0008006" key="3">
    <source>
        <dbReference type="Google" id="ProtNLM"/>
    </source>
</evidence>
<protein>
    <recommendedName>
        <fullName evidence="3">Reverse transcriptase domain-containing protein</fullName>
    </recommendedName>
</protein>
<proteinExistence type="predicted"/>
<dbReference type="Proteomes" id="UP001189429">
    <property type="component" value="Unassembled WGS sequence"/>
</dbReference>
<dbReference type="EMBL" id="CAUYUJ010014271">
    <property type="protein sequence ID" value="CAK0839112.1"/>
    <property type="molecule type" value="Genomic_DNA"/>
</dbReference>
<evidence type="ECO:0000313" key="1">
    <source>
        <dbReference type="EMBL" id="CAK0839112.1"/>
    </source>
</evidence>
<comment type="caution">
    <text evidence="1">The sequence shown here is derived from an EMBL/GenBank/DDBJ whole genome shotgun (WGS) entry which is preliminary data.</text>
</comment>
<organism evidence="1 2">
    <name type="scientific">Prorocentrum cordatum</name>
    <dbReference type="NCBI Taxonomy" id="2364126"/>
    <lineage>
        <taxon>Eukaryota</taxon>
        <taxon>Sar</taxon>
        <taxon>Alveolata</taxon>
        <taxon>Dinophyceae</taxon>
        <taxon>Prorocentrales</taxon>
        <taxon>Prorocentraceae</taxon>
        <taxon>Prorocentrum</taxon>
    </lineage>
</organism>
<accession>A0ABN9T2U1</accession>
<keyword evidence="2" id="KW-1185">Reference proteome</keyword>
<gene>
    <name evidence="1" type="ORF">PCOR1329_LOCUS34883</name>
</gene>
<evidence type="ECO:0000313" key="2">
    <source>
        <dbReference type="Proteomes" id="UP001189429"/>
    </source>
</evidence>
<sequence>MCRVARGLKCDRAAGADGVSQGCPLSPFLFSIAMSLLMHDAQADFQNEGFQSTGGFPAGGLICADDTVGSTADCVGALMQAIQEKCKNDGFASDRDQLETLPVRCEADIRRPDGAQILEKDSMVYLGGFLDSSGSSGAELSRRICMAHRSSHALCNIWTHSRLLLQEKRLPYLKPASSLN</sequence>
<reference evidence="1" key="1">
    <citation type="submission" date="2023-10" db="EMBL/GenBank/DDBJ databases">
        <authorList>
            <person name="Chen Y."/>
            <person name="Shah S."/>
            <person name="Dougan E. K."/>
            <person name="Thang M."/>
            <person name="Chan C."/>
        </authorList>
    </citation>
    <scope>NUCLEOTIDE SEQUENCE [LARGE SCALE GENOMIC DNA]</scope>
</reference>